<reference evidence="5" key="1">
    <citation type="journal article" date="2023" name="Commun. Biol.">
        <title>Genome analysis of Parmales, the sister group of diatoms, reveals the evolutionary specialization of diatoms from phago-mixotrophs to photoautotrophs.</title>
        <authorList>
            <person name="Ban H."/>
            <person name="Sato S."/>
            <person name="Yoshikawa S."/>
            <person name="Yamada K."/>
            <person name="Nakamura Y."/>
            <person name="Ichinomiya M."/>
            <person name="Sato N."/>
            <person name="Blanc-Mathieu R."/>
            <person name="Endo H."/>
            <person name="Kuwata A."/>
            <person name="Ogata H."/>
        </authorList>
    </citation>
    <scope>NUCLEOTIDE SEQUENCE [LARGE SCALE GENOMIC DNA]</scope>
    <source>
        <strain evidence="5">NIES 3701</strain>
    </source>
</reference>
<dbReference type="SUPFAM" id="SSF46988">
    <property type="entry name" value="Tubulin chaperone cofactor A"/>
    <property type="match status" value="1"/>
</dbReference>
<dbReference type="GO" id="GO:0005829">
    <property type="term" value="C:cytosol"/>
    <property type="evidence" value="ECO:0007669"/>
    <property type="project" value="TreeGrafter"/>
</dbReference>
<dbReference type="GO" id="GO:0048487">
    <property type="term" value="F:beta-tubulin binding"/>
    <property type="evidence" value="ECO:0007669"/>
    <property type="project" value="InterPro"/>
</dbReference>
<dbReference type="InterPro" id="IPR036126">
    <property type="entry name" value="TBCA_sf"/>
</dbReference>
<dbReference type="GO" id="GO:0007023">
    <property type="term" value="P:post-chaperonin tubulin folding pathway"/>
    <property type="evidence" value="ECO:0007669"/>
    <property type="project" value="UniProtKB-UniRule"/>
</dbReference>
<comment type="similarity">
    <text evidence="1 3">Belongs to the TBCA family.</text>
</comment>
<dbReference type="AlphaFoldDB" id="A0A9W7BFG2"/>
<evidence type="ECO:0000256" key="1">
    <source>
        <dbReference type="ARBA" id="ARBA00006806"/>
    </source>
</evidence>
<dbReference type="OrthoDB" id="296187at2759"/>
<keyword evidence="3" id="KW-0963">Cytoplasm</keyword>
<dbReference type="PANTHER" id="PTHR21500">
    <property type="entry name" value="TUBULIN-SPECIFIC CHAPERONE A"/>
    <property type="match status" value="1"/>
</dbReference>
<dbReference type="Pfam" id="PF02970">
    <property type="entry name" value="TBCA"/>
    <property type="match status" value="1"/>
</dbReference>
<name>A0A9W7BFG2_9STRA</name>
<keyword evidence="3" id="KW-0206">Cytoskeleton</keyword>
<comment type="subcellular location">
    <subcellularLocation>
        <location evidence="3">Cytoplasm</location>
        <location evidence="3">Cytoskeleton</location>
    </subcellularLocation>
</comment>
<gene>
    <name evidence="4" type="ORF">TrST_g10913</name>
</gene>
<accession>A0A9W7BFG2</accession>
<dbReference type="Gene3D" id="1.20.58.90">
    <property type="match status" value="1"/>
</dbReference>
<keyword evidence="2 3" id="KW-0143">Chaperone</keyword>
<keyword evidence="5" id="KW-1185">Reference proteome</keyword>
<evidence type="ECO:0000313" key="4">
    <source>
        <dbReference type="EMBL" id="GMH85195.1"/>
    </source>
</evidence>
<dbReference type="Proteomes" id="UP001165085">
    <property type="component" value="Unassembled WGS sequence"/>
</dbReference>
<organism evidence="4 5">
    <name type="scientific">Triparma strigata</name>
    <dbReference type="NCBI Taxonomy" id="1606541"/>
    <lineage>
        <taxon>Eukaryota</taxon>
        <taxon>Sar</taxon>
        <taxon>Stramenopiles</taxon>
        <taxon>Ochrophyta</taxon>
        <taxon>Bolidophyceae</taxon>
        <taxon>Parmales</taxon>
        <taxon>Triparmaceae</taxon>
        <taxon>Triparma</taxon>
    </lineage>
</organism>
<evidence type="ECO:0000313" key="5">
    <source>
        <dbReference type="Proteomes" id="UP001165085"/>
    </source>
</evidence>
<protein>
    <recommendedName>
        <fullName evidence="3">Tubulin-specific chaperone A</fullName>
    </recommendedName>
</protein>
<dbReference type="GO" id="GO:0007021">
    <property type="term" value="P:tubulin complex assembly"/>
    <property type="evidence" value="ECO:0007669"/>
    <property type="project" value="UniProtKB-UniRule"/>
</dbReference>
<dbReference type="InterPro" id="IPR004226">
    <property type="entry name" value="TBCA"/>
</dbReference>
<proteinExistence type="inferred from homology"/>
<dbReference type="GO" id="GO:0005874">
    <property type="term" value="C:microtubule"/>
    <property type="evidence" value="ECO:0007669"/>
    <property type="project" value="UniProtKB-KW"/>
</dbReference>
<sequence>MPRKPTERTPAEQLKIKTKTCQRMQKEVSAYESEVLLNTSKLNTMISSSSDPYDIKAFKAVLAESVMMVPDSKGRLGKVVEDLRVFVETQGGVEGVKESEWWGVAMEILGEGETVEKKEETNVEGLEDGEAF</sequence>
<keyword evidence="3" id="KW-0493">Microtubule</keyword>
<dbReference type="PANTHER" id="PTHR21500:SF0">
    <property type="entry name" value="TUBULIN-SPECIFIC CHAPERONE A"/>
    <property type="match status" value="1"/>
</dbReference>
<dbReference type="EMBL" id="BRXY01000300">
    <property type="protein sequence ID" value="GMH85195.1"/>
    <property type="molecule type" value="Genomic_DNA"/>
</dbReference>
<comment type="caution">
    <text evidence="4">The sequence shown here is derived from an EMBL/GenBank/DDBJ whole genome shotgun (WGS) entry which is preliminary data.</text>
</comment>
<evidence type="ECO:0000256" key="2">
    <source>
        <dbReference type="ARBA" id="ARBA00023186"/>
    </source>
</evidence>
<evidence type="ECO:0000256" key="3">
    <source>
        <dbReference type="RuleBase" id="RU364030"/>
    </source>
</evidence>
<comment type="subunit">
    <text evidence="3">Supercomplex made of cofactors A to E. Cofactors A and D function by capturing and stabilizing tubulin in a quasi-native conformation. Cofactor E binds to the cofactor D-tubulin complex; interaction with cofactor C then causes the release of tubulin polypeptides that are committed to the native state.</text>
</comment>